<comment type="cofactor">
    <cofactor evidence="2">
        <name>Mg(2+)</name>
        <dbReference type="ChEBI" id="CHEBI:18420"/>
    </cofactor>
</comment>
<evidence type="ECO:0000313" key="14">
    <source>
        <dbReference type="Proteomes" id="UP000887159"/>
    </source>
</evidence>
<evidence type="ECO:0000256" key="6">
    <source>
        <dbReference type="ARBA" id="ARBA00022692"/>
    </source>
</evidence>
<comment type="caution">
    <text evidence="13">The sequence shown here is derived from an EMBL/GenBank/DDBJ whole genome shotgun (WGS) entry which is preliminary data.</text>
</comment>
<protein>
    <recommendedName>
        <fullName evidence="5">inositol-phosphate phosphatase</fullName>
        <ecNumber evidence="5">3.1.3.25</ecNumber>
    </recommendedName>
    <alternativeName>
        <fullName evidence="12">Myo-inositol monophosphatase A3</fullName>
    </alternativeName>
</protein>
<keyword evidence="7" id="KW-0479">Metal-binding</keyword>
<name>A0A8X6RF60_TRICX</name>
<keyword evidence="8" id="KW-0378">Hydrolase</keyword>
<keyword evidence="9" id="KW-0460">Magnesium</keyword>
<dbReference type="Gene3D" id="3.40.190.80">
    <property type="match status" value="1"/>
</dbReference>
<proteinExistence type="predicted"/>
<keyword evidence="14" id="KW-1185">Reference proteome</keyword>
<keyword evidence="11" id="KW-0472">Membrane</keyword>
<evidence type="ECO:0000256" key="9">
    <source>
        <dbReference type="ARBA" id="ARBA00022842"/>
    </source>
</evidence>
<keyword evidence="10" id="KW-1133">Transmembrane helix</keyword>
<evidence type="ECO:0000256" key="5">
    <source>
        <dbReference type="ARBA" id="ARBA00013106"/>
    </source>
</evidence>
<keyword evidence="6" id="KW-0812">Transmembrane</keyword>
<dbReference type="PANTHER" id="PTHR43028:SF4">
    <property type="entry name" value="INOSITOL MONOPHOSPHATASE 3"/>
    <property type="match status" value="1"/>
</dbReference>
<reference evidence="13" key="1">
    <citation type="submission" date="2020-08" db="EMBL/GenBank/DDBJ databases">
        <title>Multicomponent nature underlies the extraordinary mechanical properties of spider dragline silk.</title>
        <authorList>
            <person name="Kono N."/>
            <person name="Nakamura H."/>
            <person name="Mori M."/>
            <person name="Yoshida Y."/>
            <person name="Ohtoshi R."/>
            <person name="Malay A.D."/>
            <person name="Moran D.A.P."/>
            <person name="Tomita M."/>
            <person name="Numata K."/>
            <person name="Arakawa K."/>
        </authorList>
    </citation>
    <scope>NUCLEOTIDE SEQUENCE</scope>
</reference>
<comment type="catalytic activity">
    <reaction evidence="1">
        <text>a myo-inositol phosphate + H2O = myo-inositol + phosphate</text>
        <dbReference type="Rhea" id="RHEA:24056"/>
        <dbReference type="ChEBI" id="CHEBI:15377"/>
        <dbReference type="ChEBI" id="CHEBI:17268"/>
        <dbReference type="ChEBI" id="CHEBI:43474"/>
        <dbReference type="ChEBI" id="CHEBI:84139"/>
        <dbReference type="EC" id="3.1.3.25"/>
    </reaction>
</comment>
<evidence type="ECO:0000256" key="1">
    <source>
        <dbReference type="ARBA" id="ARBA00001033"/>
    </source>
</evidence>
<dbReference type="GO" id="GO:0012505">
    <property type="term" value="C:endomembrane system"/>
    <property type="evidence" value="ECO:0007669"/>
    <property type="project" value="TreeGrafter"/>
</dbReference>
<evidence type="ECO:0000256" key="11">
    <source>
        <dbReference type="ARBA" id="ARBA00023136"/>
    </source>
</evidence>
<evidence type="ECO:0000256" key="2">
    <source>
        <dbReference type="ARBA" id="ARBA00001946"/>
    </source>
</evidence>
<dbReference type="GO" id="GO:0052834">
    <property type="term" value="F:inositol monophosphate phosphatase activity"/>
    <property type="evidence" value="ECO:0007669"/>
    <property type="project" value="UniProtKB-EC"/>
</dbReference>
<dbReference type="EC" id="3.1.3.25" evidence="5"/>
<evidence type="ECO:0000256" key="10">
    <source>
        <dbReference type="ARBA" id="ARBA00022989"/>
    </source>
</evidence>
<dbReference type="EMBL" id="BMAU01021170">
    <property type="protein sequence ID" value="GFX92950.1"/>
    <property type="molecule type" value="Genomic_DNA"/>
</dbReference>
<evidence type="ECO:0000256" key="3">
    <source>
        <dbReference type="ARBA" id="ARBA00004167"/>
    </source>
</evidence>
<dbReference type="GO" id="GO:0016020">
    <property type="term" value="C:membrane"/>
    <property type="evidence" value="ECO:0007669"/>
    <property type="project" value="UniProtKB-SubCell"/>
</dbReference>
<dbReference type="Proteomes" id="UP000887159">
    <property type="component" value="Unassembled WGS sequence"/>
</dbReference>
<evidence type="ECO:0000256" key="12">
    <source>
        <dbReference type="ARBA" id="ARBA00042119"/>
    </source>
</evidence>
<dbReference type="PANTHER" id="PTHR43028">
    <property type="entry name" value="3'(2'),5'-BISPHOSPHATE NUCLEOTIDASE 1"/>
    <property type="match status" value="1"/>
</dbReference>
<accession>A0A8X6RF60</accession>
<gene>
    <name evidence="13" type="ORF">TNCV_914991</name>
</gene>
<dbReference type="SUPFAM" id="SSF56655">
    <property type="entry name" value="Carbohydrate phosphatase"/>
    <property type="match status" value="1"/>
</dbReference>
<dbReference type="AlphaFoldDB" id="A0A8X6RF60"/>
<evidence type="ECO:0000256" key="7">
    <source>
        <dbReference type="ARBA" id="ARBA00022723"/>
    </source>
</evidence>
<dbReference type="GO" id="GO:0008254">
    <property type="term" value="F:3'-nucleotidase activity"/>
    <property type="evidence" value="ECO:0007669"/>
    <property type="project" value="TreeGrafter"/>
</dbReference>
<comment type="pathway">
    <text evidence="4">Polyol metabolism; myo-inositol biosynthesis; myo-inositol from D-glucose 6-phosphate: step 2/2.</text>
</comment>
<organism evidence="13 14">
    <name type="scientific">Trichonephila clavipes</name>
    <name type="common">Golden silk orbweaver</name>
    <name type="synonym">Nephila clavipes</name>
    <dbReference type="NCBI Taxonomy" id="2585209"/>
    <lineage>
        <taxon>Eukaryota</taxon>
        <taxon>Metazoa</taxon>
        <taxon>Ecdysozoa</taxon>
        <taxon>Arthropoda</taxon>
        <taxon>Chelicerata</taxon>
        <taxon>Arachnida</taxon>
        <taxon>Araneae</taxon>
        <taxon>Araneomorphae</taxon>
        <taxon>Entelegynae</taxon>
        <taxon>Araneoidea</taxon>
        <taxon>Nephilidae</taxon>
        <taxon>Trichonephila</taxon>
    </lineage>
</organism>
<dbReference type="GO" id="GO:0046872">
    <property type="term" value="F:metal ion binding"/>
    <property type="evidence" value="ECO:0007669"/>
    <property type="project" value="UniProtKB-KW"/>
</dbReference>
<evidence type="ECO:0000313" key="13">
    <source>
        <dbReference type="EMBL" id="GFX92950.1"/>
    </source>
</evidence>
<sequence>MATGSYMTPIYSRSQSEVLGDLHKCNTATDDASLVDMRGYKFLQLTEGRADLFMHLYSIKKWKVCAGNALVDALDGQMTTTYEEDVNYGDPSDVTISDGIVASIVDKDIPFYFINDMEYINAL</sequence>
<evidence type="ECO:0000256" key="4">
    <source>
        <dbReference type="ARBA" id="ARBA00005152"/>
    </source>
</evidence>
<evidence type="ECO:0000256" key="8">
    <source>
        <dbReference type="ARBA" id="ARBA00022801"/>
    </source>
</evidence>
<comment type="subcellular location">
    <subcellularLocation>
        <location evidence="3">Membrane</location>
        <topology evidence="3">Single-pass membrane protein</topology>
    </subcellularLocation>
</comment>
<dbReference type="InterPro" id="IPR050725">
    <property type="entry name" value="CysQ/Inositol_MonoPase"/>
</dbReference>